<comment type="function">
    <text evidence="4">Cell wall formation.</text>
</comment>
<dbReference type="InterPro" id="IPR011095">
    <property type="entry name" value="Dala_Dala_lig_C"/>
</dbReference>
<comment type="similarity">
    <text evidence="1 4">Belongs to the D-alanine--D-alanine ligase family.</text>
</comment>
<evidence type="ECO:0000256" key="4">
    <source>
        <dbReference type="HAMAP-Rule" id="MF_00047"/>
    </source>
</evidence>
<keyword evidence="6" id="KW-0464">Manganese</keyword>
<dbReference type="RefSeq" id="WP_143939097.1">
    <property type="nucleotide sequence ID" value="NZ_VKKG01000006.1"/>
</dbReference>
<feature type="active site" evidence="5">
    <location>
        <position position="284"/>
    </location>
</feature>
<evidence type="ECO:0000256" key="2">
    <source>
        <dbReference type="ARBA" id="ARBA00022598"/>
    </source>
</evidence>
<dbReference type="GO" id="GO:0046872">
    <property type="term" value="F:metal ion binding"/>
    <property type="evidence" value="ECO:0007669"/>
    <property type="project" value="UniProtKB-KW"/>
</dbReference>
<comment type="pathway">
    <text evidence="4">Cell wall biogenesis; peptidoglycan biosynthesis.</text>
</comment>
<evidence type="ECO:0000256" key="6">
    <source>
        <dbReference type="PIRSR" id="PIRSR039102-3"/>
    </source>
</evidence>
<feature type="active site" evidence="5">
    <location>
        <position position="149"/>
    </location>
</feature>
<gene>
    <name evidence="4" type="primary">ddl</name>
    <name evidence="9" type="ORF">FOJ82_13905</name>
</gene>
<dbReference type="PROSITE" id="PS50975">
    <property type="entry name" value="ATP_GRASP"/>
    <property type="match status" value="1"/>
</dbReference>
<keyword evidence="7" id="KW-0547">Nucleotide-binding</keyword>
<keyword evidence="6" id="KW-0460">Magnesium</keyword>
<feature type="binding site" evidence="6">
    <location>
        <position position="273"/>
    </location>
    <ligand>
        <name>Mg(2+)</name>
        <dbReference type="ChEBI" id="CHEBI:18420"/>
        <label>1</label>
    </ligand>
</feature>
<dbReference type="InterPro" id="IPR011761">
    <property type="entry name" value="ATP-grasp"/>
</dbReference>
<evidence type="ECO:0000313" key="9">
    <source>
        <dbReference type="EMBL" id="TRY16954.1"/>
    </source>
</evidence>
<organism evidence="9 10">
    <name type="scientific">Tessaracoccus rhinocerotis</name>
    <dbReference type="NCBI Taxonomy" id="1689449"/>
    <lineage>
        <taxon>Bacteria</taxon>
        <taxon>Bacillati</taxon>
        <taxon>Actinomycetota</taxon>
        <taxon>Actinomycetes</taxon>
        <taxon>Propionibacteriales</taxon>
        <taxon>Propionibacteriaceae</taxon>
        <taxon>Tessaracoccus</taxon>
    </lineage>
</organism>
<dbReference type="InterPro" id="IPR013815">
    <property type="entry name" value="ATP_grasp_subdomain_1"/>
</dbReference>
<keyword evidence="3 4" id="KW-0961">Cell wall biogenesis/degradation</keyword>
<feature type="active site" evidence="5">
    <location>
        <position position="13"/>
    </location>
</feature>
<dbReference type="GO" id="GO:0005737">
    <property type="term" value="C:cytoplasm"/>
    <property type="evidence" value="ECO:0007669"/>
    <property type="project" value="UniProtKB-SubCell"/>
</dbReference>
<dbReference type="GO" id="GO:0071555">
    <property type="term" value="P:cell wall organization"/>
    <property type="evidence" value="ECO:0007669"/>
    <property type="project" value="UniProtKB-KW"/>
</dbReference>
<reference evidence="9 10" key="1">
    <citation type="submission" date="2019-07" db="EMBL/GenBank/DDBJ databases">
        <authorList>
            <person name="Zhou L.-Y."/>
        </authorList>
    </citation>
    <scope>NUCLEOTIDE SEQUENCE [LARGE SCALE GENOMIC DNA]</scope>
    <source>
        <strain evidence="9 10">YIM 101269</strain>
    </source>
</reference>
<dbReference type="SUPFAM" id="SSF56059">
    <property type="entry name" value="Glutathione synthetase ATP-binding domain-like"/>
    <property type="match status" value="1"/>
</dbReference>
<evidence type="ECO:0000256" key="1">
    <source>
        <dbReference type="ARBA" id="ARBA00010871"/>
    </source>
</evidence>
<dbReference type="Pfam" id="PF07478">
    <property type="entry name" value="Dala_Dala_lig_C"/>
    <property type="match status" value="1"/>
</dbReference>
<dbReference type="InterPro" id="IPR005905">
    <property type="entry name" value="D_ala_D_ala"/>
</dbReference>
<keyword evidence="4" id="KW-0573">Peptidoglycan synthesis</keyword>
<evidence type="ECO:0000256" key="3">
    <source>
        <dbReference type="ARBA" id="ARBA00023316"/>
    </source>
</evidence>
<protein>
    <recommendedName>
        <fullName evidence="4">D-alanine--D-alanine ligase</fullName>
        <ecNumber evidence="4">6.3.2.4</ecNumber>
    </recommendedName>
    <alternativeName>
        <fullName evidence="4">D-Ala-D-Ala ligase</fullName>
    </alternativeName>
    <alternativeName>
        <fullName evidence="4">D-alanylalanine synthetase</fullName>
    </alternativeName>
</protein>
<keyword evidence="6" id="KW-0479">Metal-binding</keyword>
<dbReference type="UniPathway" id="UPA00219"/>
<feature type="binding site" evidence="6">
    <location>
        <position position="275"/>
    </location>
    <ligand>
        <name>Mg(2+)</name>
        <dbReference type="ChEBI" id="CHEBI:18420"/>
        <label>2</label>
    </ligand>
</feature>
<dbReference type="InterPro" id="IPR016185">
    <property type="entry name" value="PreATP-grasp_dom_sf"/>
</dbReference>
<keyword evidence="4" id="KW-0963">Cytoplasm</keyword>
<keyword evidence="7" id="KW-0067">ATP-binding</keyword>
<dbReference type="PANTHER" id="PTHR23132">
    <property type="entry name" value="D-ALANINE--D-ALANINE LIGASE"/>
    <property type="match status" value="1"/>
</dbReference>
<dbReference type="Gene3D" id="3.40.50.20">
    <property type="match status" value="1"/>
</dbReference>
<feature type="binding site" evidence="6">
    <location>
        <position position="273"/>
    </location>
    <ligand>
        <name>Mg(2+)</name>
        <dbReference type="ChEBI" id="CHEBI:18420"/>
        <label>2</label>
    </ligand>
</feature>
<comment type="caution">
    <text evidence="9">The sequence shown here is derived from an EMBL/GenBank/DDBJ whole genome shotgun (WGS) entry which is preliminary data.</text>
</comment>
<dbReference type="Gene3D" id="3.30.1490.20">
    <property type="entry name" value="ATP-grasp fold, A domain"/>
    <property type="match status" value="1"/>
</dbReference>
<dbReference type="AlphaFoldDB" id="A0A553JWZ1"/>
<evidence type="ECO:0000259" key="8">
    <source>
        <dbReference type="PROSITE" id="PS50975"/>
    </source>
</evidence>
<dbReference type="Gene3D" id="3.30.470.20">
    <property type="entry name" value="ATP-grasp fold, B domain"/>
    <property type="match status" value="1"/>
</dbReference>
<dbReference type="EMBL" id="VKKG01000006">
    <property type="protein sequence ID" value="TRY16954.1"/>
    <property type="molecule type" value="Genomic_DNA"/>
</dbReference>
<evidence type="ECO:0000256" key="7">
    <source>
        <dbReference type="PROSITE-ProRule" id="PRU00409"/>
    </source>
</evidence>
<proteinExistence type="inferred from homology"/>
<dbReference type="NCBIfam" id="NF002378">
    <property type="entry name" value="PRK01372.1"/>
    <property type="match status" value="1"/>
</dbReference>
<evidence type="ECO:0000256" key="5">
    <source>
        <dbReference type="PIRSR" id="PIRSR039102-1"/>
    </source>
</evidence>
<dbReference type="HAMAP" id="MF_00047">
    <property type="entry name" value="Dala_Dala_lig"/>
    <property type="match status" value="1"/>
</dbReference>
<dbReference type="SUPFAM" id="SSF52440">
    <property type="entry name" value="PreATP-grasp domain"/>
    <property type="match status" value="1"/>
</dbReference>
<dbReference type="GO" id="GO:0008716">
    <property type="term" value="F:D-alanine-D-alanine ligase activity"/>
    <property type="evidence" value="ECO:0007669"/>
    <property type="project" value="UniProtKB-UniRule"/>
</dbReference>
<dbReference type="PANTHER" id="PTHR23132:SF23">
    <property type="entry name" value="D-ALANINE--D-ALANINE LIGASE B"/>
    <property type="match status" value="1"/>
</dbReference>
<comment type="subcellular location">
    <subcellularLocation>
        <location evidence="4">Cytoplasm</location>
    </subcellularLocation>
</comment>
<sequence length="311" mass="32139">MTIIVISGGLSHERDVSIRSGRRVSQALRDKGHDVVESDVNADLVALLGSVEDPVVIPMLHGGLGEDGAFSEVLGVLGVPFVGSRSGPARATFDKSIATTAVHAAGLAAPRQLALPHDIFRELGAQSIMTAIGEQLGYPLMVKPSRSGSALGATKVSSADELPGALVGAYAYGPMAVIEQFITGTEVAVTVLEDADGLRALPPVEIRPSSGVYDYEARYTAGATRFVTPAELPTAQLEAAKNLALAAHRVLGLRHLSRTDIIVDGDGTPWFIEGNVAPGMTETSLAPLAFEAAGLDLGDVFAGLVALAGRG</sequence>
<accession>A0A553JWZ1</accession>
<dbReference type="GO" id="GO:0009252">
    <property type="term" value="P:peptidoglycan biosynthetic process"/>
    <property type="evidence" value="ECO:0007669"/>
    <property type="project" value="UniProtKB-UniRule"/>
</dbReference>
<keyword evidence="4" id="KW-0133">Cell shape</keyword>
<dbReference type="GO" id="GO:0005524">
    <property type="term" value="F:ATP binding"/>
    <property type="evidence" value="ECO:0007669"/>
    <property type="project" value="UniProtKB-UniRule"/>
</dbReference>
<feature type="binding site" evidence="6">
    <location>
        <position position="260"/>
    </location>
    <ligand>
        <name>Mg(2+)</name>
        <dbReference type="ChEBI" id="CHEBI:18420"/>
        <label>1</label>
    </ligand>
</feature>
<comment type="cofactor">
    <cofactor evidence="6">
        <name>Mg(2+)</name>
        <dbReference type="ChEBI" id="CHEBI:18420"/>
    </cofactor>
    <cofactor evidence="6">
        <name>Mn(2+)</name>
        <dbReference type="ChEBI" id="CHEBI:29035"/>
    </cofactor>
    <text evidence="6">Binds 2 magnesium or manganese ions per subunit.</text>
</comment>
<dbReference type="PIRSF" id="PIRSF039102">
    <property type="entry name" value="Ddl/VanB"/>
    <property type="match status" value="1"/>
</dbReference>
<dbReference type="Proteomes" id="UP000317638">
    <property type="component" value="Unassembled WGS sequence"/>
</dbReference>
<name>A0A553JWZ1_9ACTN</name>
<feature type="domain" description="ATP-grasp" evidence="8">
    <location>
        <begin position="107"/>
        <end position="306"/>
    </location>
</feature>
<dbReference type="OrthoDB" id="9813261at2"/>
<comment type="catalytic activity">
    <reaction evidence="4">
        <text>2 D-alanine + ATP = D-alanyl-D-alanine + ADP + phosphate + H(+)</text>
        <dbReference type="Rhea" id="RHEA:11224"/>
        <dbReference type="ChEBI" id="CHEBI:15378"/>
        <dbReference type="ChEBI" id="CHEBI:30616"/>
        <dbReference type="ChEBI" id="CHEBI:43474"/>
        <dbReference type="ChEBI" id="CHEBI:57416"/>
        <dbReference type="ChEBI" id="CHEBI:57822"/>
        <dbReference type="ChEBI" id="CHEBI:456216"/>
        <dbReference type="EC" id="6.3.2.4"/>
    </reaction>
</comment>
<keyword evidence="2 4" id="KW-0436">Ligase</keyword>
<evidence type="ECO:0000313" key="10">
    <source>
        <dbReference type="Proteomes" id="UP000317638"/>
    </source>
</evidence>
<keyword evidence="10" id="KW-1185">Reference proteome</keyword>
<dbReference type="GO" id="GO:0008360">
    <property type="term" value="P:regulation of cell shape"/>
    <property type="evidence" value="ECO:0007669"/>
    <property type="project" value="UniProtKB-KW"/>
</dbReference>
<dbReference type="EC" id="6.3.2.4" evidence="4"/>